<feature type="region of interest" description="Disordered" evidence="8">
    <location>
        <begin position="275"/>
        <end position="337"/>
    </location>
</feature>
<dbReference type="PANTHER" id="PTHR28124">
    <property type="entry name" value="DNA REPLICATION REGULATOR SLD2"/>
    <property type="match status" value="1"/>
</dbReference>
<keyword evidence="4 7" id="KW-0235">DNA replication</keyword>
<evidence type="ECO:0000256" key="8">
    <source>
        <dbReference type="SAM" id="MobiDB-lite"/>
    </source>
</evidence>
<dbReference type="AlphaFoldDB" id="A0A1A0GYY2"/>
<dbReference type="Pfam" id="PF11719">
    <property type="entry name" value="Drc1-Sld2"/>
    <property type="match status" value="1"/>
</dbReference>
<dbReference type="GO" id="GO:0003688">
    <property type="term" value="F:DNA replication origin binding"/>
    <property type="evidence" value="ECO:0007669"/>
    <property type="project" value="TreeGrafter"/>
</dbReference>
<comment type="caution">
    <text evidence="9">The sequence shown here is derived from an EMBL/GenBank/DDBJ whole genome shotgun (WGS) entry which is preliminary data.</text>
</comment>
<dbReference type="GO" id="GO:0003697">
    <property type="term" value="F:single-stranded DNA binding"/>
    <property type="evidence" value="ECO:0007669"/>
    <property type="project" value="TreeGrafter"/>
</dbReference>
<name>A0A1A0GYY2_9ASCO</name>
<gene>
    <name evidence="9" type="ORF">METBIDRAFT_48091</name>
</gene>
<feature type="compositionally biased region" description="Basic and acidic residues" evidence="8">
    <location>
        <begin position="320"/>
        <end position="337"/>
    </location>
</feature>
<feature type="compositionally biased region" description="Acidic residues" evidence="8">
    <location>
        <begin position="359"/>
        <end position="369"/>
    </location>
</feature>
<dbReference type="GO" id="GO:0000727">
    <property type="term" value="P:double-strand break repair via break-induced replication"/>
    <property type="evidence" value="ECO:0007669"/>
    <property type="project" value="TreeGrafter"/>
</dbReference>
<evidence type="ECO:0000313" key="10">
    <source>
        <dbReference type="Proteomes" id="UP000092555"/>
    </source>
</evidence>
<proteinExistence type="inferred from homology"/>
<dbReference type="OrthoDB" id="8775810at2759"/>
<feature type="compositionally biased region" description="Basic and acidic residues" evidence="8">
    <location>
        <begin position="47"/>
        <end position="74"/>
    </location>
</feature>
<feature type="compositionally biased region" description="Low complexity" evidence="8">
    <location>
        <begin position="132"/>
        <end position="143"/>
    </location>
</feature>
<dbReference type="STRING" id="869754.A0A1A0GYY2"/>
<feature type="compositionally biased region" description="Basic residues" evidence="8">
    <location>
        <begin position="300"/>
        <end position="319"/>
    </location>
</feature>
<feature type="compositionally biased region" description="Basic residues" evidence="8">
    <location>
        <begin position="399"/>
        <end position="408"/>
    </location>
</feature>
<feature type="region of interest" description="Disordered" evidence="8">
    <location>
        <begin position="210"/>
        <end position="239"/>
    </location>
</feature>
<dbReference type="EMBL" id="LXTC01000011">
    <property type="protein sequence ID" value="OBA16961.1"/>
    <property type="molecule type" value="Genomic_DNA"/>
</dbReference>
<comment type="function">
    <text evidence="7">Has a role in the initiation of DNA replication. Required at S-phase checkpoint.</text>
</comment>
<feature type="compositionally biased region" description="Polar residues" evidence="8">
    <location>
        <begin position="210"/>
        <end position="238"/>
    </location>
</feature>
<dbReference type="GO" id="GO:1902977">
    <property type="term" value="P:mitotic DNA replication preinitiation complex assembly"/>
    <property type="evidence" value="ECO:0007669"/>
    <property type="project" value="TreeGrafter"/>
</dbReference>
<evidence type="ECO:0000256" key="1">
    <source>
        <dbReference type="ARBA" id="ARBA00004123"/>
    </source>
</evidence>
<evidence type="ECO:0000313" key="9">
    <source>
        <dbReference type="EMBL" id="OBA16961.1"/>
    </source>
</evidence>
<comment type="subcellular location">
    <subcellularLocation>
        <location evidence="1 7">Nucleus</location>
    </subcellularLocation>
</comment>
<organism evidence="9 10">
    <name type="scientific">Metschnikowia bicuspidata var. bicuspidata NRRL YB-4993</name>
    <dbReference type="NCBI Taxonomy" id="869754"/>
    <lineage>
        <taxon>Eukaryota</taxon>
        <taxon>Fungi</taxon>
        <taxon>Dikarya</taxon>
        <taxon>Ascomycota</taxon>
        <taxon>Saccharomycotina</taxon>
        <taxon>Pichiomycetes</taxon>
        <taxon>Metschnikowiaceae</taxon>
        <taxon>Metschnikowia</taxon>
    </lineage>
</organism>
<protein>
    <recommendedName>
        <fullName evidence="3 7">DNA replication regulator SLD2</fullName>
    </recommendedName>
</protein>
<dbReference type="GO" id="GO:0031261">
    <property type="term" value="C:DNA replication preinitiation complex"/>
    <property type="evidence" value="ECO:0007669"/>
    <property type="project" value="TreeGrafter"/>
</dbReference>
<sequence length="408" mass="46285">MSGLLEHKLRIKEWERGFAAKHGRVPSKADVKADVEIWKAYKAYNEMKKASRPAKREPDHPSKNPEGQRLKEQDSGSQNTENGFERVMPVQNAELGPTPQANGKVLSIFDLILSPPESSLVKQVQGKPGLFLPLSSLGPTSPFKTPTKSARPIHFGDVTPSRGPSVAEKLRMVSSPAKLAQTPTLLARHDVIETPRYLGKVNSKFSFASQHSPFQASPSKQHIFQTPTKPTPIENFQVSPSPLKSQRLLLSRLSDIYNAHQKLAMDEEYAAQRKEFEKEFEVDQPEPQGQAPSSENIKDMRKRKKATTQKRTTRRWKIKPRTEDGQNEAFDGKDVHEEIKKLETQERLELAQYIDGEVSAEEASDEEEEVVVRKKPASTKINPVSNNFQRLKINDPRAKKFKQRMRRR</sequence>
<dbReference type="CDD" id="cd22289">
    <property type="entry name" value="RecQL4_SLD2_NTD"/>
    <property type="match status" value="1"/>
</dbReference>
<evidence type="ECO:0000256" key="2">
    <source>
        <dbReference type="ARBA" id="ARBA00007276"/>
    </source>
</evidence>
<keyword evidence="6 7" id="KW-0131">Cell cycle</keyword>
<dbReference type="GO" id="GO:0006270">
    <property type="term" value="P:DNA replication initiation"/>
    <property type="evidence" value="ECO:0007669"/>
    <property type="project" value="UniProtKB-UniRule"/>
</dbReference>
<dbReference type="RefSeq" id="XP_018709260.1">
    <property type="nucleotide sequence ID" value="XM_018858258.1"/>
</dbReference>
<evidence type="ECO:0000256" key="6">
    <source>
        <dbReference type="ARBA" id="ARBA00023306"/>
    </source>
</evidence>
<evidence type="ECO:0000256" key="7">
    <source>
        <dbReference type="RuleBase" id="RU367067"/>
    </source>
</evidence>
<comment type="similarity">
    <text evidence="2 7">Belongs to the SLD2 family.</text>
</comment>
<accession>A0A1A0GYY2</accession>
<dbReference type="Proteomes" id="UP000092555">
    <property type="component" value="Unassembled WGS sequence"/>
</dbReference>
<reference evidence="9 10" key="1">
    <citation type="submission" date="2016-05" db="EMBL/GenBank/DDBJ databases">
        <title>Comparative genomics of biotechnologically important yeasts.</title>
        <authorList>
            <consortium name="DOE Joint Genome Institute"/>
            <person name="Riley R."/>
            <person name="Haridas S."/>
            <person name="Wolfe K.H."/>
            <person name="Lopes M.R."/>
            <person name="Hittinger C.T."/>
            <person name="Goker M."/>
            <person name="Salamov A."/>
            <person name="Wisecaver J."/>
            <person name="Long T.M."/>
            <person name="Aerts A.L."/>
            <person name="Barry K."/>
            <person name="Choi C."/>
            <person name="Clum A."/>
            <person name="Coughlan A.Y."/>
            <person name="Deshpande S."/>
            <person name="Douglass A.P."/>
            <person name="Hanson S.J."/>
            <person name="Klenk H.-P."/>
            <person name="LaButti K."/>
            <person name="Lapidus A."/>
            <person name="Lindquist E."/>
            <person name="Lipzen A."/>
            <person name="Meier-kolthoff J.P."/>
            <person name="Ohm R.A."/>
            <person name="Otillar R.P."/>
            <person name="Pangilinan J."/>
            <person name="Peng Y."/>
            <person name="Rokas A."/>
            <person name="Rosa C.A."/>
            <person name="Scheuner C."/>
            <person name="Sibirny A.A."/>
            <person name="Slot J.C."/>
            <person name="Stielow J.B."/>
            <person name="Sun H."/>
            <person name="Kurtzman C.P."/>
            <person name="Blackwell M."/>
            <person name="Grigoriev I.V."/>
            <person name="Jeffries T.W."/>
        </authorList>
    </citation>
    <scope>NUCLEOTIDE SEQUENCE [LARGE SCALE GENOMIC DNA]</scope>
    <source>
        <strain evidence="9 10">NRRL YB-4993</strain>
    </source>
</reference>
<evidence type="ECO:0000256" key="4">
    <source>
        <dbReference type="ARBA" id="ARBA00022705"/>
    </source>
</evidence>
<evidence type="ECO:0000256" key="3">
    <source>
        <dbReference type="ARBA" id="ARBA00018363"/>
    </source>
</evidence>
<dbReference type="InterPro" id="IPR040203">
    <property type="entry name" value="Sld2"/>
</dbReference>
<dbReference type="Gene3D" id="1.10.10.1460">
    <property type="match status" value="1"/>
</dbReference>
<dbReference type="FunFam" id="1.10.10.1460:FF:000001">
    <property type="entry name" value="DNA replication regulator Sld2"/>
    <property type="match status" value="1"/>
</dbReference>
<keyword evidence="10" id="KW-1185">Reference proteome</keyword>
<feature type="compositionally biased region" description="Polar residues" evidence="8">
    <location>
        <begin position="379"/>
        <end position="389"/>
    </location>
</feature>
<evidence type="ECO:0000256" key="5">
    <source>
        <dbReference type="ARBA" id="ARBA00023242"/>
    </source>
</evidence>
<keyword evidence="5 7" id="KW-0539">Nucleus</keyword>
<feature type="region of interest" description="Disordered" evidence="8">
    <location>
        <begin position="47"/>
        <end position="99"/>
    </location>
</feature>
<feature type="region of interest" description="Disordered" evidence="8">
    <location>
        <begin position="359"/>
        <end position="408"/>
    </location>
</feature>
<dbReference type="GeneID" id="30031234"/>
<dbReference type="PANTHER" id="PTHR28124:SF1">
    <property type="entry name" value="DNA REPLICATION REGULATOR SLD2"/>
    <property type="match status" value="1"/>
</dbReference>
<dbReference type="InterPro" id="IPR021110">
    <property type="entry name" value="DNA_rep_checkpnt_protein"/>
</dbReference>
<feature type="region of interest" description="Disordered" evidence="8">
    <location>
        <begin position="132"/>
        <end position="164"/>
    </location>
</feature>